<reference evidence="2 3" key="1">
    <citation type="submission" date="2018-08" db="EMBL/GenBank/DDBJ databases">
        <title>A genome reference for cultivated species of the human gut microbiota.</title>
        <authorList>
            <person name="Zou Y."/>
            <person name="Xue W."/>
            <person name="Luo G."/>
        </authorList>
    </citation>
    <scope>NUCLEOTIDE SEQUENCE [LARGE SCALE GENOMIC DNA]</scope>
    <source>
        <strain evidence="2 3">AF14-18</strain>
    </source>
</reference>
<dbReference type="InterPro" id="IPR005158">
    <property type="entry name" value="BTAD"/>
</dbReference>
<dbReference type="Proteomes" id="UP000284543">
    <property type="component" value="Unassembled WGS sequence"/>
</dbReference>
<dbReference type="PANTHER" id="PTHR35807">
    <property type="entry name" value="TRANSCRIPTIONAL REGULATOR REDD-RELATED"/>
    <property type="match status" value="1"/>
</dbReference>
<dbReference type="SMART" id="SM01043">
    <property type="entry name" value="BTAD"/>
    <property type="match status" value="1"/>
</dbReference>
<dbReference type="Gene3D" id="1.10.10.10">
    <property type="entry name" value="Winged helix-like DNA-binding domain superfamily/Winged helix DNA-binding domain"/>
    <property type="match status" value="1"/>
</dbReference>
<evidence type="ECO:0000313" key="3">
    <source>
        <dbReference type="Proteomes" id="UP000284543"/>
    </source>
</evidence>
<dbReference type="InterPro" id="IPR036388">
    <property type="entry name" value="WH-like_DNA-bd_sf"/>
</dbReference>
<dbReference type="Pfam" id="PF03704">
    <property type="entry name" value="BTAD"/>
    <property type="match status" value="1"/>
</dbReference>
<organism evidence="2 3">
    <name type="scientific">Enterocloster bolteae</name>
    <dbReference type="NCBI Taxonomy" id="208479"/>
    <lineage>
        <taxon>Bacteria</taxon>
        <taxon>Bacillati</taxon>
        <taxon>Bacillota</taxon>
        <taxon>Clostridia</taxon>
        <taxon>Lachnospirales</taxon>
        <taxon>Lachnospiraceae</taxon>
        <taxon>Enterocloster</taxon>
    </lineage>
</organism>
<dbReference type="RefSeq" id="WP_118018230.1">
    <property type="nucleotide sequence ID" value="NZ_CAUHGS010000002.1"/>
</dbReference>
<evidence type="ECO:0000313" key="2">
    <source>
        <dbReference type="EMBL" id="RGV77668.1"/>
    </source>
</evidence>
<dbReference type="AlphaFoldDB" id="A0A412ZC52"/>
<dbReference type="SUPFAM" id="SSF46894">
    <property type="entry name" value="C-terminal effector domain of the bipartite response regulators"/>
    <property type="match status" value="1"/>
</dbReference>
<dbReference type="GO" id="GO:0006355">
    <property type="term" value="P:regulation of DNA-templated transcription"/>
    <property type="evidence" value="ECO:0007669"/>
    <property type="project" value="InterPro"/>
</dbReference>
<feature type="domain" description="Bacterial transcriptional activator" evidence="1">
    <location>
        <begin position="122"/>
        <end position="256"/>
    </location>
</feature>
<dbReference type="SUPFAM" id="SSF48452">
    <property type="entry name" value="TPR-like"/>
    <property type="match status" value="1"/>
</dbReference>
<dbReference type="InterPro" id="IPR051677">
    <property type="entry name" value="AfsR-DnrI-RedD_regulator"/>
</dbReference>
<dbReference type="GO" id="GO:0003677">
    <property type="term" value="F:DNA binding"/>
    <property type="evidence" value="ECO:0007669"/>
    <property type="project" value="InterPro"/>
</dbReference>
<gene>
    <name evidence="2" type="ORF">DWW02_08395</name>
</gene>
<dbReference type="Gene3D" id="1.25.40.10">
    <property type="entry name" value="Tetratricopeptide repeat domain"/>
    <property type="match status" value="1"/>
</dbReference>
<protein>
    <recommendedName>
        <fullName evidence="1">Bacterial transcriptional activator domain-containing protein</fullName>
    </recommendedName>
</protein>
<dbReference type="InterPro" id="IPR011990">
    <property type="entry name" value="TPR-like_helical_dom_sf"/>
</dbReference>
<dbReference type="InterPro" id="IPR016032">
    <property type="entry name" value="Sig_transdc_resp-reg_C-effctor"/>
</dbReference>
<evidence type="ECO:0000259" key="1">
    <source>
        <dbReference type="SMART" id="SM01043"/>
    </source>
</evidence>
<accession>A0A412ZC52</accession>
<name>A0A412ZC52_9FIRM</name>
<proteinExistence type="predicted"/>
<dbReference type="EMBL" id="QRZM01000002">
    <property type="protein sequence ID" value="RGV77668.1"/>
    <property type="molecule type" value="Genomic_DNA"/>
</dbReference>
<sequence length="429" mass="49332">MNEINKNNLAVRNTLYARTLGTLEILYNGEPWELPMSVKGKVMQLFLLLIWAGENGISRVKLQDFLYDRRSTDAANALRITTTRLRKILSQSVLPSGEYVVVEKNTYYLKMGRVGGELELQMDAALMEDYYNRAMETEDEAARQLLLEQACRLYGGEFLPVLSGEVWAESLRSHYQDIYFKGVREACRLMKNHRDHQKIVRLCDAATAAYPLAEWAEQKIGALLALKRYGDALKTYDYVTQTLLDETGSIPPDHVLAYFKQIGSQIEHVNGGLKEIRGNLEEREWSAGSYYCTYPGFVDCFRMVIRSVERGKRRGFLIVCTVRDGKDCPVEDGGKLQEYEDALCEVVHSTLRRGDVYTKYGPDQILILANELREDKCRIVENRIVSGMRRRYGQKVSLHIENVNLKDWCPGTEKGKEDNRREKTVRRRP</sequence>
<comment type="caution">
    <text evidence="2">The sequence shown here is derived from an EMBL/GenBank/DDBJ whole genome shotgun (WGS) entry which is preliminary data.</text>
</comment>